<proteinExistence type="predicted"/>
<evidence type="ECO:0000313" key="2">
    <source>
        <dbReference type="Proteomes" id="UP001221208"/>
    </source>
</evidence>
<protein>
    <submittedName>
        <fullName evidence="1">Uncharacterized protein</fullName>
    </submittedName>
</protein>
<comment type="caution">
    <text evidence="1">The sequence shown here is derived from an EMBL/GenBank/DDBJ whole genome shotgun (WGS) entry which is preliminary data.</text>
</comment>
<keyword evidence="2" id="KW-1185">Reference proteome</keyword>
<name>A0ABT5K0M8_9BURK</name>
<evidence type="ECO:0000313" key="1">
    <source>
        <dbReference type="EMBL" id="MDC8757856.1"/>
    </source>
</evidence>
<dbReference type="RefSeq" id="WP_273670532.1">
    <property type="nucleotide sequence ID" value="NZ_JAQQXR010000003.1"/>
</dbReference>
<sequence length="604" mass="66256">MRQLPAPLEPWAAWLSLFPPDLAPAVAQLLLRLHPLVGKLSTATLERGAEPAGIGNIVRRGNYERLLMTEWVYADAEPDEFIRRAGSGELLFNGPEPALHQGALRSIALFDAGPAQLGEPRLAHLALFILLARRAEQAGAQFSWGIWHQPGILHDDAGLAGMRKLIKSRTLRVAPADTGQQWEAALGAELADCWLIGAAASDAPRQAGNRVAIRRALSGNHLHVGLQQRRDRRMLQLELPDTPTAVRLLRRPFAPVAPLGVAHHHGSRPSRAQAPRFSNGGNWICVPQLGGGAITYHVPQSAQAKPGKRRIQPAPANGPILAAGLFKHQLSFITTAGGKLRFQGFPGPLFSHRSTVCERPPLEDFQAPPGMARWLQAFYLVSRVHAQPREYVMVLDTKKRLVCWQARKVAPDAMEPEITFRHIADDVIGVQQLNDTLFFACAADNGIQLYNWHSLQPSPKKMMLLKQKGHRLLYGALRSWHQNHSGSLLAIQRSATSWWMGSHNNGETLEIDDGATVLGITRSTKNPNPGLVVVHPGRRRIELRVGHLRYELATAVEEIQQASMDAASARIAWITAKTGTVVVRAIDDDLALLQISCDGGPDEP</sequence>
<dbReference type="EMBL" id="JAQQXR010000003">
    <property type="protein sequence ID" value="MDC8757856.1"/>
    <property type="molecule type" value="Genomic_DNA"/>
</dbReference>
<gene>
    <name evidence="1" type="ORF">OIK44_09675</name>
</gene>
<accession>A0ABT5K0M8</accession>
<reference evidence="1 2" key="1">
    <citation type="submission" date="2022-10" db="EMBL/GenBank/DDBJ databases">
        <title>Janthinobacterium sp. hw3 Genome sequencing.</title>
        <authorList>
            <person name="Park S."/>
        </authorList>
    </citation>
    <scope>NUCLEOTIDE SEQUENCE [LARGE SCALE GENOMIC DNA]</scope>
    <source>
        <strain evidence="2">hw3</strain>
    </source>
</reference>
<dbReference type="Proteomes" id="UP001221208">
    <property type="component" value="Unassembled WGS sequence"/>
</dbReference>
<organism evidence="1 2">
    <name type="scientific">Janthinobacterium fluminis</name>
    <dbReference type="NCBI Taxonomy" id="2987524"/>
    <lineage>
        <taxon>Bacteria</taxon>
        <taxon>Pseudomonadati</taxon>
        <taxon>Pseudomonadota</taxon>
        <taxon>Betaproteobacteria</taxon>
        <taxon>Burkholderiales</taxon>
        <taxon>Oxalobacteraceae</taxon>
        <taxon>Janthinobacterium</taxon>
    </lineage>
</organism>